<dbReference type="EMBL" id="EQ974075">
    <property type="protein sequence ID" value="EEF34313.1"/>
    <property type="molecule type" value="Genomic_DNA"/>
</dbReference>
<reference evidence="2" key="1">
    <citation type="journal article" date="2010" name="Nat. Biotechnol.">
        <title>Draft genome sequence of the oilseed species Ricinus communis.</title>
        <authorList>
            <person name="Chan A.P."/>
            <person name="Crabtree J."/>
            <person name="Zhao Q."/>
            <person name="Lorenzi H."/>
            <person name="Orvis J."/>
            <person name="Puiu D."/>
            <person name="Melake-Berhan A."/>
            <person name="Jones K.M."/>
            <person name="Redman J."/>
            <person name="Chen G."/>
            <person name="Cahoon E.B."/>
            <person name="Gedil M."/>
            <person name="Stanke M."/>
            <person name="Haas B.J."/>
            <person name="Wortman J.R."/>
            <person name="Fraser-Liggett C.M."/>
            <person name="Ravel J."/>
            <person name="Rabinowicz P.D."/>
        </authorList>
    </citation>
    <scope>NUCLEOTIDE SEQUENCE [LARGE SCALE GENOMIC DNA]</scope>
    <source>
        <strain evidence="2">cv. Hale</strain>
    </source>
</reference>
<name>B9SPZ4_RICCO</name>
<gene>
    <name evidence="1" type="ORF">RCOM_0467090</name>
</gene>
<accession>B9SPZ4</accession>
<organism evidence="1 2">
    <name type="scientific">Ricinus communis</name>
    <name type="common">Castor bean</name>
    <dbReference type="NCBI Taxonomy" id="3988"/>
    <lineage>
        <taxon>Eukaryota</taxon>
        <taxon>Viridiplantae</taxon>
        <taxon>Streptophyta</taxon>
        <taxon>Embryophyta</taxon>
        <taxon>Tracheophyta</taxon>
        <taxon>Spermatophyta</taxon>
        <taxon>Magnoliopsida</taxon>
        <taxon>eudicotyledons</taxon>
        <taxon>Gunneridae</taxon>
        <taxon>Pentapetalae</taxon>
        <taxon>rosids</taxon>
        <taxon>fabids</taxon>
        <taxon>Malpighiales</taxon>
        <taxon>Euphorbiaceae</taxon>
        <taxon>Acalyphoideae</taxon>
        <taxon>Acalypheae</taxon>
        <taxon>Ricinus</taxon>
    </lineage>
</organism>
<dbReference type="AlphaFoldDB" id="B9SPZ4"/>
<protein>
    <submittedName>
        <fullName evidence="1">Uncharacterized protein</fullName>
    </submittedName>
</protein>
<evidence type="ECO:0000313" key="1">
    <source>
        <dbReference type="EMBL" id="EEF34313.1"/>
    </source>
</evidence>
<evidence type="ECO:0000313" key="2">
    <source>
        <dbReference type="Proteomes" id="UP000008311"/>
    </source>
</evidence>
<proteinExistence type="predicted"/>
<sequence length="50" mass="5652">MLRRLEGLDMPKNLGKFNLLEMLSGSEEVSFGQLECLKTVGEPLENQVEQ</sequence>
<dbReference type="Proteomes" id="UP000008311">
    <property type="component" value="Unassembled WGS sequence"/>
</dbReference>
<keyword evidence="2" id="KW-1185">Reference proteome</keyword>
<dbReference type="InParanoid" id="B9SPZ4"/>